<dbReference type="InterPro" id="IPR046239">
    <property type="entry name" value="DUF6272"/>
</dbReference>
<evidence type="ECO:0000313" key="1">
    <source>
        <dbReference type="EMBL" id="MBV7272661.1"/>
    </source>
</evidence>
<comment type="caution">
    <text evidence="1">The sequence shown here is derived from an EMBL/GenBank/DDBJ whole genome shotgun (WGS) entry which is preliminary data.</text>
</comment>
<proteinExistence type="predicted"/>
<evidence type="ECO:0000313" key="2">
    <source>
        <dbReference type="Proteomes" id="UP000694308"/>
    </source>
</evidence>
<dbReference type="RefSeq" id="WP_218319697.1">
    <property type="nucleotide sequence ID" value="NZ_JAEEGC010000029.1"/>
</dbReference>
<accession>A0A949WQE5</accession>
<dbReference type="NCBIfam" id="NF038262">
    <property type="entry name" value="SiaB_fam_kinase"/>
    <property type="match status" value="1"/>
</dbReference>
<name>A0A949WQE5_9CLOT</name>
<protein>
    <submittedName>
        <fullName evidence="1">Uncharacterized protein</fullName>
    </submittedName>
</protein>
<dbReference type="EMBL" id="JAEEGC010000029">
    <property type="protein sequence ID" value="MBV7272661.1"/>
    <property type="molecule type" value="Genomic_DNA"/>
</dbReference>
<organism evidence="1 2">
    <name type="scientific">Clostridium thailandense</name>
    <dbReference type="NCBI Taxonomy" id="2794346"/>
    <lineage>
        <taxon>Bacteria</taxon>
        <taxon>Bacillati</taxon>
        <taxon>Bacillota</taxon>
        <taxon>Clostridia</taxon>
        <taxon>Eubacteriales</taxon>
        <taxon>Clostridiaceae</taxon>
        <taxon>Clostridium</taxon>
    </lineage>
</organism>
<dbReference type="Pfam" id="PF19788">
    <property type="entry name" value="DUF6272"/>
    <property type="match status" value="1"/>
</dbReference>
<dbReference type="Proteomes" id="UP000694308">
    <property type="component" value="Unassembled WGS sequence"/>
</dbReference>
<gene>
    <name evidence="1" type="ORF">I6U48_06975</name>
</gene>
<reference evidence="1" key="1">
    <citation type="submission" date="2020-12" db="EMBL/GenBank/DDBJ databases">
        <title>Clostridium thailandense sp. nov., a novel acetogenic bacterium isolated from peat land soil in Thailand.</title>
        <authorList>
            <person name="Chaikitkaew S."/>
            <person name="Birkeland N.K."/>
        </authorList>
    </citation>
    <scope>NUCLEOTIDE SEQUENCE</scope>
    <source>
        <strain evidence="1">PL3</strain>
    </source>
</reference>
<sequence length="183" mass="21419">MITEELHSIVKKMNKNGIIISFNGSFTQEIIEEIGESIKNYIEQDNCEMKGYEVLSIYIEQSQNIKNYFYKKISIDNEKEFLKLAFESIIVIGKEQDDYYICSENIINNVDVKGLKEKLNYINSLNKEQLKAYYKEKLKFGKNNDLGAGLGLINMARKASKPLKYLFMERDEKYSFFILKVNI</sequence>
<dbReference type="AlphaFoldDB" id="A0A949WQE5"/>
<keyword evidence="2" id="KW-1185">Reference proteome</keyword>